<proteinExistence type="predicted"/>
<dbReference type="Proteomes" id="UP000176725">
    <property type="component" value="Unassembled WGS sequence"/>
</dbReference>
<accession>A0A1F8BLV9</accession>
<sequence>MEAPKLRQIDNVDGSGVFWVVIFQGRISYTTKILRCGHCHKISDYLIYENNSNNKQSKGVLLCTKKECVDWGSDWRKDKKAEMLGVKFLNDI</sequence>
<reference evidence="1 2" key="1">
    <citation type="journal article" date="2016" name="Nat. Commun.">
        <title>Thousands of microbial genomes shed light on interconnected biogeochemical processes in an aquifer system.</title>
        <authorList>
            <person name="Anantharaman K."/>
            <person name="Brown C.T."/>
            <person name="Hug L.A."/>
            <person name="Sharon I."/>
            <person name="Castelle C.J."/>
            <person name="Probst A.J."/>
            <person name="Thomas B.C."/>
            <person name="Singh A."/>
            <person name="Wilkins M.J."/>
            <person name="Karaoz U."/>
            <person name="Brodie E.L."/>
            <person name="Williams K.H."/>
            <person name="Hubbard S.S."/>
            <person name="Banfield J.F."/>
        </authorList>
    </citation>
    <scope>NUCLEOTIDE SEQUENCE [LARGE SCALE GENOMIC DNA]</scope>
</reference>
<gene>
    <name evidence="1" type="ORF">A2893_05315</name>
</gene>
<evidence type="ECO:0000313" key="1">
    <source>
        <dbReference type="EMBL" id="OGM65044.1"/>
    </source>
</evidence>
<evidence type="ECO:0000313" key="2">
    <source>
        <dbReference type="Proteomes" id="UP000176725"/>
    </source>
</evidence>
<name>A0A1F8BLV9_9BACT</name>
<protein>
    <submittedName>
        <fullName evidence="1">Uncharacterized protein</fullName>
    </submittedName>
</protein>
<comment type="caution">
    <text evidence="1">The sequence shown here is derived from an EMBL/GenBank/DDBJ whole genome shotgun (WGS) entry which is preliminary data.</text>
</comment>
<organism evidence="1 2">
    <name type="scientific">Candidatus Woesebacteria bacterium RIFCSPLOWO2_01_FULL_39_25</name>
    <dbReference type="NCBI Taxonomy" id="1802521"/>
    <lineage>
        <taxon>Bacteria</taxon>
        <taxon>Candidatus Woeseibacteriota</taxon>
    </lineage>
</organism>
<dbReference type="AlphaFoldDB" id="A0A1F8BLV9"/>
<dbReference type="EMBL" id="MGHH01000007">
    <property type="protein sequence ID" value="OGM65044.1"/>
    <property type="molecule type" value="Genomic_DNA"/>
</dbReference>